<dbReference type="Gene3D" id="3.10.20.520">
    <property type="entry name" value="Phenylacetic acid degradation B"/>
    <property type="match status" value="1"/>
</dbReference>
<dbReference type="RefSeq" id="WP_021295032.1">
    <property type="nucleotide sequence ID" value="NZ_AURB01000030.1"/>
</dbReference>
<dbReference type="eggNOG" id="COG3460">
    <property type="taxonomic scope" value="Bacteria"/>
</dbReference>
<dbReference type="OrthoDB" id="2085342at2"/>
<dbReference type="EMBL" id="CP080467">
    <property type="protein sequence ID" value="UNO48726.1"/>
    <property type="molecule type" value="Genomic_DNA"/>
</dbReference>
<reference evidence="2" key="1">
    <citation type="journal article" date="2022" name="G3 (Bethesda)">
        <title>Unveiling the complete genome sequence of Alicyclobacillus acidoterrestris DSM 3922T, a taint-producing strain.</title>
        <authorList>
            <person name="Leonardo I.C."/>
            <person name="Barreto Crespo M.T."/>
            <person name="Gaspar F.B."/>
        </authorList>
    </citation>
    <scope>NUCLEOTIDE SEQUENCE [LARGE SCALE GENOMIC DNA]</scope>
    <source>
        <strain evidence="2">DSM 3922</strain>
    </source>
</reference>
<organism evidence="1 2">
    <name type="scientific">Alicyclobacillus acidoterrestris (strain ATCC 49025 / DSM 3922 / CIP 106132 / NCIMB 13137 / GD3B)</name>
    <dbReference type="NCBI Taxonomy" id="1356854"/>
    <lineage>
        <taxon>Bacteria</taxon>
        <taxon>Bacillati</taxon>
        <taxon>Bacillota</taxon>
        <taxon>Bacilli</taxon>
        <taxon>Bacillales</taxon>
        <taxon>Alicyclobacillaceae</taxon>
        <taxon>Alicyclobacillus</taxon>
    </lineage>
</organism>
<gene>
    <name evidence="1" type="ORF">K1I37_19080</name>
</gene>
<dbReference type="InterPro" id="IPR038693">
    <property type="entry name" value="PaaB_sf"/>
</dbReference>
<keyword evidence="2" id="KW-1185">Reference proteome</keyword>
<sequence>MSQHYVAFEVFVQRTHLDQHEHVGSVLAPTADIALQTARENFLRRDRAVNIWVVRQSDIYSTPYDDMDFFARELDRKYREVGGYADNARRWKAFKERAMTLEEIIEDVKK</sequence>
<dbReference type="InterPro" id="IPR009359">
    <property type="entry name" value="PaaB"/>
</dbReference>
<accession>T0DTN0</accession>
<dbReference type="STRING" id="1356854.N007_19550"/>
<accession>A0A9E7CY50</accession>
<name>T0DTN0_ALIAG</name>
<dbReference type="Pfam" id="PF06243">
    <property type="entry name" value="PaaB"/>
    <property type="match status" value="1"/>
</dbReference>
<dbReference type="AlphaFoldDB" id="T0DTN0"/>
<evidence type="ECO:0000313" key="2">
    <source>
        <dbReference type="Proteomes" id="UP000829401"/>
    </source>
</evidence>
<proteinExistence type="predicted"/>
<dbReference type="KEGG" id="aaco:K1I37_19080"/>
<dbReference type="Proteomes" id="UP000829401">
    <property type="component" value="Chromosome"/>
</dbReference>
<protein>
    <submittedName>
        <fullName evidence="1">Phenylacetic acid degradation protein</fullName>
    </submittedName>
</protein>
<evidence type="ECO:0000313" key="1">
    <source>
        <dbReference type="EMBL" id="UNO48726.1"/>
    </source>
</evidence>